<accession>A0A382SXK6</accession>
<dbReference type="Gene3D" id="3.40.50.720">
    <property type="entry name" value="NAD(P)-binding Rossmann-like Domain"/>
    <property type="match status" value="1"/>
</dbReference>
<dbReference type="Pfam" id="PF00106">
    <property type="entry name" value="adh_short"/>
    <property type="match status" value="1"/>
</dbReference>
<dbReference type="InterPro" id="IPR036291">
    <property type="entry name" value="NAD(P)-bd_dom_sf"/>
</dbReference>
<dbReference type="PRINTS" id="PR00081">
    <property type="entry name" value="GDHRDH"/>
</dbReference>
<dbReference type="EMBL" id="UINC01132404">
    <property type="protein sequence ID" value="SVD14700.1"/>
    <property type="molecule type" value="Genomic_DNA"/>
</dbReference>
<feature type="non-terminal residue" evidence="2">
    <location>
        <position position="230"/>
    </location>
</feature>
<reference evidence="2" key="1">
    <citation type="submission" date="2018-05" db="EMBL/GenBank/DDBJ databases">
        <authorList>
            <person name="Lanie J.A."/>
            <person name="Ng W.-L."/>
            <person name="Kazmierczak K.M."/>
            <person name="Andrzejewski T.M."/>
            <person name="Davidsen T.M."/>
            <person name="Wayne K.J."/>
            <person name="Tettelin H."/>
            <person name="Glass J.I."/>
            <person name="Rusch D."/>
            <person name="Podicherti R."/>
            <person name="Tsui H.-C.T."/>
            <person name="Winkler M.E."/>
        </authorList>
    </citation>
    <scope>NUCLEOTIDE SEQUENCE</scope>
</reference>
<name>A0A382SXK6_9ZZZZ</name>
<dbReference type="InterPro" id="IPR002347">
    <property type="entry name" value="SDR_fam"/>
</dbReference>
<dbReference type="InterPro" id="IPR050259">
    <property type="entry name" value="SDR"/>
</dbReference>
<proteinExistence type="inferred from homology"/>
<evidence type="ECO:0000256" key="1">
    <source>
        <dbReference type="ARBA" id="ARBA00006484"/>
    </source>
</evidence>
<sequence>MFRLEQCYQDTDRTVYDGPSGSSLQAGTADRIGVTMCPMMKADTVTRAALVTGSGRNIGRAVALALAGQGCNVVVNGSSNLAACESVAGEVEDLGARALVAMGDIGDRNAAREICQAGAAAFGRIDVLVNNAAIRPLKPFLETTDDDWHRVLDVDLNAAFYTCHEVLPGMVDNGWGRIINLTGMNAIHGYKGRVPVSVAKHGLWGLTKALAKEFGSSGITVNAISPGPIR</sequence>
<evidence type="ECO:0000313" key="2">
    <source>
        <dbReference type="EMBL" id="SVD14700.1"/>
    </source>
</evidence>
<gene>
    <name evidence="2" type="ORF">METZ01_LOCUS367554</name>
</gene>
<dbReference type="PANTHER" id="PTHR42879:SF2">
    <property type="entry name" value="3-OXOACYL-[ACYL-CARRIER-PROTEIN] REDUCTASE FABG"/>
    <property type="match status" value="1"/>
</dbReference>
<dbReference type="SUPFAM" id="SSF51735">
    <property type="entry name" value="NAD(P)-binding Rossmann-fold domains"/>
    <property type="match status" value="1"/>
</dbReference>
<comment type="similarity">
    <text evidence="1">Belongs to the short-chain dehydrogenases/reductases (SDR) family.</text>
</comment>
<dbReference type="PANTHER" id="PTHR42879">
    <property type="entry name" value="3-OXOACYL-(ACYL-CARRIER-PROTEIN) REDUCTASE"/>
    <property type="match status" value="1"/>
</dbReference>
<dbReference type="AlphaFoldDB" id="A0A382SXK6"/>
<dbReference type="PRINTS" id="PR00080">
    <property type="entry name" value="SDRFAMILY"/>
</dbReference>
<organism evidence="2">
    <name type="scientific">marine metagenome</name>
    <dbReference type="NCBI Taxonomy" id="408172"/>
    <lineage>
        <taxon>unclassified sequences</taxon>
        <taxon>metagenomes</taxon>
        <taxon>ecological metagenomes</taxon>
    </lineage>
</organism>
<protein>
    <submittedName>
        <fullName evidence="2">Uncharacterized protein</fullName>
    </submittedName>
</protein>